<comment type="caution">
    <text evidence="1">The sequence shown here is derived from an EMBL/GenBank/DDBJ whole genome shotgun (WGS) entry which is preliminary data.</text>
</comment>
<sequence length="240" mass="28629">MSENALRNLNCVFNQLGNDSKKIFFVYGLFSLHTGSTAFNWNRYSMTELKQDVKENISLKFPNLENFNDYWDRMKDLFDKCSFNLKTDIWYSFQEKIYKRFMKEITHFILQKIDSLPVNEKIIIKEFLINPPEHDFFLSEWGGFSRTEGEAYEWRKGFEEKLNSFNIETSNYRYLLVSVGILYKSKWMTTNKGTINNGIMYDFPNYFHLLKSKIIKSLQIRSDLTSSKPKKPSRGDFIEF</sequence>
<protein>
    <submittedName>
        <fullName evidence="1">Uncharacterized protein</fullName>
    </submittedName>
</protein>
<reference evidence="1" key="1">
    <citation type="journal article" date="2015" name="Nature">
        <title>Complex archaea that bridge the gap between prokaryotes and eukaryotes.</title>
        <authorList>
            <person name="Spang A."/>
            <person name="Saw J.H."/>
            <person name="Jorgensen S.L."/>
            <person name="Zaremba-Niedzwiedzka K."/>
            <person name="Martijn J."/>
            <person name="Lind A.E."/>
            <person name="van Eijk R."/>
            <person name="Schleper C."/>
            <person name="Guy L."/>
            <person name="Ettema T.J."/>
        </authorList>
    </citation>
    <scope>NUCLEOTIDE SEQUENCE</scope>
</reference>
<gene>
    <name evidence="1" type="ORF">LCGC14_2287090</name>
</gene>
<accession>A0A0F9CS71</accession>
<evidence type="ECO:0000313" key="1">
    <source>
        <dbReference type="EMBL" id="KKL52278.1"/>
    </source>
</evidence>
<organism evidence="1">
    <name type="scientific">marine sediment metagenome</name>
    <dbReference type="NCBI Taxonomy" id="412755"/>
    <lineage>
        <taxon>unclassified sequences</taxon>
        <taxon>metagenomes</taxon>
        <taxon>ecological metagenomes</taxon>
    </lineage>
</organism>
<dbReference type="EMBL" id="LAZR01031953">
    <property type="protein sequence ID" value="KKL52278.1"/>
    <property type="molecule type" value="Genomic_DNA"/>
</dbReference>
<name>A0A0F9CS71_9ZZZZ</name>
<proteinExistence type="predicted"/>
<dbReference type="AlphaFoldDB" id="A0A0F9CS71"/>